<evidence type="ECO:0000313" key="2">
    <source>
        <dbReference type="WBParaSite" id="ES5_v2.g29652.t1"/>
    </source>
</evidence>
<organism evidence="1 2">
    <name type="scientific">Panagrolaimus sp. ES5</name>
    <dbReference type="NCBI Taxonomy" id="591445"/>
    <lineage>
        <taxon>Eukaryota</taxon>
        <taxon>Metazoa</taxon>
        <taxon>Ecdysozoa</taxon>
        <taxon>Nematoda</taxon>
        <taxon>Chromadorea</taxon>
        <taxon>Rhabditida</taxon>
        <taxon>Tylenchina</taxon>
        <taxon>Panagrolaimomorpha</taxon>
        <taxon>Panagrolaimoidea</taxon>
        <taxon>Panagrolaimidae</taxon>
        <taxon>Panagrolaimus</taxon>
    </lineage>
</organism>
<sequence length="144" mass="16482">MAFKYAQVMASDIVLYKDDMENDKFQHQNNSNLGAVTDAKILMASEKIKTKINDNLKTESLTEFEFKKQNPAAFNLKTEQNYFLPKKIHAQTNVNIKIVGIDLGTSRCCAAINRNDEIITIPLDSQGKRDFIKMDVLEDFVRNF</sequence>
<accession>A0AC34GJ67</accession>
<proteinExistence type="predicted"/>
<reference evidence="2" key="1">
    <citation type="submission" date="2022-11" db="UniProtKB">
        <authorList>
            <consortium name="WormBaseParasite"/>
        </authorList>
    </citation>
    <scope>IDENTIFICATION</scope>
</reference>
<dbReference type="Proteomes" id="UP000887579">
    <property type="component" value="Unplaced"/>
</dbReference>
<protein>
    <submittedName>
        <fullName evidence="2">Heat shock protein 70</fullName>
    </submittedName>
</protein>
<evidence type="ECO:0000313" key="1">
    <source>
        <dbReference type="Proteomes" id="UP000887579"/>
    </source>
</evidence>
<name>A0AC34GJ67_9BILA</name>
<dbReference type="WBParaSite" id="ES5_v2.g29652.t1">
    <property type="protein sequence ID" value="ES5_v2.g29652.t1"/>
    <property type="gene ID" value="ES5_v2.g29652"/>
</dbReference>